<evidence type="ECO:0000256" key="2">
    <source>
        <dbReference type="ARBA" id="ARBA00022679"/>
    </source>
</evidence>
<evidence type="ECO:0000256" key="5">
    <source>
        <dbReference type="ARBA" id="ARBA00023315"/>
    </source>
</evidence>
<reference evidence="8" key="1">
    <citation type="submission" date="2018-06" db="EMBL/GenBank/DDBJ databases">
        <authorList>
            <person name="Zhirakovskaya E."/>
        </authorList>
    </citation>
    <scope>NUCLEOTIDE SEQUENCE</scope>
</reference>
<dbReference type="InterPro" id="IPR017860">
    <property type="entry name" value="Peptidase_M22_CS"/>
</dbReference>
<evidence type="ECO:0000256" key="1">
    <source>
        <dbReference type="ARBA" id="ARBA00012156"/>
    </source>
</evidence>
<feature type="domain" description="Gcp-like" evidence="7">
    <location>
        <begin position="159"/>
        <end position="370"/>
    </location>
</feature>
<keyword evidence="5 8" id="KW-0012">Acyltransferase</keyword>
<dbReference type="GO" id="GO:0002949">
    <property type="term" value="P:tRNA threonylcarbamoyladenosine modification"/>
    <property type="evidence" value="ECO:0007669"/>
    <property type="project" value="InterPro"/>
</dbReference>
<proteinExistence type="inferred from homology"/>
<comment type="catalytic activity">
    <reaction evidence="6">
        <text>L-threonylcarbamoyladenylate + adenosine(37) in tRNA = N(6)-L-threonylcarbamoyladenosine(37) in tRNA + AMP + H(+)</text>
        <dbReference type="Rhea" id="RHEA:37059"/>
        <dbReference type="Rhea" id="RHEA-COMP:10162"/>
        <dbReference type="Rhea" id="RHEA-COMP:10163"/>
        <dbReference type="ChEBI" id="CHEBI:15378"/>
        <dbReference type="ChEBI" id="CHEBI:73682"/>
        <dbReference type="ChEBI" id="CHEBI:74411"/>
        <dbReference type="ChEBI" id="CHEBI:74418"/>
        <dbReference type="ChEBI" id="CHEBI:456215"/>
        <dbReference type="EC" id="2.3.1.234"/>
    </reaction>
</comment>
<sequence>MHNTLILGIESSCDETAASVVRDGCEILSSVIASQHELHSEYAGVVPEIASRAHVEAIVPVVQRTVREAGLTLDDLDAIAVGYRPGLVGSLLIGISAAKGLAWSLGVPIIGVDHVHAHLYAGLLTNACTGGRLSCSRGAGFPARESTLATGPGKAPSLAERPRHHDCFPALGLVVSGGHTSLYIVRSPIDLARIGATIDDALGEAFDKAATILGLSHPGGPNLDRLAATEGADDRAVQFPIARLSRDSLDMSFSGLKTSLLYTVRGTPGRGPHGKQGYERTEADLTDKRRCDLAASFQRAAIEAVMLKLGRALDQFKTLAGEPCRAVLAGGGVTANSLLRARLEGVAQDRELPVLVPPMELCVDNAAMIAGLGFHLHAAGRVADLTLAPVPTTAC</sequence>
<dbReference type="Gene3D" id="3.30.420.40">
    <property type="match status" value="2"/>
</dbReference>
<evidence type="ECO:0000256" key="6">
    <source>
        <dbReference type="ARBA" id="ARBA00048117"/>
    </source>
</evidence>
<evidence type="ECO:0000259" key="7">
    <source>
        <dbReference type="Pfam" id="PF00814"/>
    </source>
</evidence>
<evidence type="ECO:0000256" key="4">
    <source>
        <dbReference type="ARBA" id="ARBA00022723"/>
    </source>
</evidence>
<dbReference type="FunFam" id="3.30.420.40:FF:000012">
    <property type="entry name" value="tRNA N6-adenosine threonylcarbamoyltransferase"/>
    <property type="match status" value="1"/>
</dbReference>
<protein>
    <recommendedName>
        <fullName evidence="1">N(6)-L-threonylcarbamoyladenine synthase</fullName>
        <ecNumber evidence="1">2.3.1.234</ecNumber>
    </recommendedName>
</protein>
<dbReference type="HAMAP" id="MF_01445">
    <property type="entry name" value="TsaD"/>
    <property type="match status" value="1"/>
</dbReference>
<dbReference type="PRINTS" id="PR00789">
    <property type="entry name" value="OSIALOPTASE"/>
</dbReference>
<keyword evidence="2 8" id="KW-0808">Transferase</keyword>
<dbReference type="InterPro" id="IPR043129">
    <property type="entry name" value="ATPase_NBD"/>
</dbReference>
<dbReference type="InterPro" id="IPR017861">
    <property type="entry name" value="KAE1/TsaD"/>
</dbReference>
<dbReference type="PANTHER" id="PTHR11735:SF6">
    <property type="entry name" value="TRNA N6-ADENOSINE THREONYLCARBAMOYLTRANSFERASE, MITOCHONDRIAL"/>
    <property type="match status" value="1"/>
</dbReference>
<organism evidence="8">
    <name type="scientific">hydrothermal vent metagenome</name>
    <dbReference type="NCBI Taxonomy" id="652676"/>
    <lineage>
        <taxon>unclassified sequences</taxon>
        <taxon>metagenomes</taxon>
        <taxon>ecological metagenomes</taxon>
    </lineage>
</organism>
<name>A0A3B1DBG6_9ZZZZ</name>
<dbReference type="GO" id="GO:0046872">
    <property type="term" value="F:metal ion binding"/>
    <property type="evidence" value="ECO:0007669"/>
    <property type="project" value="UniProtKB-KW"/>
</dbReference>
<dbReference type="SUPFAM" id="SSF53067">
    <property type="entry name" value="Actin-like ATPase domain"/>
    <property type="match status" value="2"/>
</dbReference>
<gene>
    <name evidence="8" type="ORF">MNBD_PLANCTO03-1772</name>
</gene>
<dbReference type="PANTHER" id="PTHR11735">
    <property type="entry name" value="TRNA N6-ADENOSINE THREONYLCARBAMOYLTRANSFERASE"/>
    <property type="match status" value="1"/>
</dbReference>
<dbReference type="EC" id="2.3.1.234" evidence="1"/>
<dbReference type="AlphaFoldDB" id="A0A3B1DBG6"/>
<evidence type="ECO:0000313" key="8">
    <source>
        <dbReference type="EMBL" id="VAX40186.1"/>
    </source>
</evidence>
<evidence type="ECO:0000256" key="3">
    <source>
        <dbReference type="ARBA" id="ARBA00022694"/>
    </source>
</evidence>
<keyword evidence="4" id="KW-0479">Metal-binding</keyword>
<feature type="domain" description="Gcp-like" evidence="7">
    <location>
        <begin position="26"/>
        <end position="125"/>
    </location>
</feature>
<dbReference type="GO" id="GO:0061711">
    <property type="term" value="F:tRNA N(6)-L-threonylcarbamoyladenine synthase activity"/>
    <property type="evidence" value="ECO:0007669"/>
    <property type="project" value="UniProtKB-EC"/>
</dbReference>
<dbReference type="InterPro" id="IPR022450">
    <property type="entry name" value="TsaD"/>
</dbReference>
<dbReference type="Pfam" id="PF00814">
    <property type="entry name" value="TsaD"/>
    <property type="match status" value="2"/>
</dbReference>
<dbReference type="CDD" id="cd24133">
    <property type="entry name" value="ASKHA_NBD_TsaD_bac"/>
    <property type="match status" value="1"/>
</dbReference>
<dbReference type="InterPro" id="IPR000905">
    <property type="entry name" value="Gcp-like_dom"/>
</dbReference>
<keyword evidence="3" id="KW-0819">tRNA processing</keyword>
<dbReference type="EMBL" id="UOGK01000349">
    <property type="protein sequence ID" value="VAX40186.1"/>
    <property type="molecule type" value="Genomic_DNA"/>
</dbReference>
<dbReference type="PROSITE" id="PS01016">
    <property type="entry name" value="GLYCOPROTEASE"/>
    <property type="match status" value="1"/>
</dbReference>
<accession>A0A3B1DBG6</accession>